<dbReference type="Pfam" id="PF07555">
    <property type="entry name" value="NAGidase"/>
    <property type="match status" value="1"/>
</dbReference>
<evidence type="ECO:0000313" key="6">
    <source>
        <dbReference type="Proteomes" id="UP000664940"/>
    </source>
</evidence>
<dbReference type="PROSITE" id="PS52009">
    <property type="entry name" value="GH84"/>
    <property type="match status" value="1"/>
</dbReference>
<accession>A0A834AFM1</accession>
<evidence type="ECO:0000256" key="2">
    <source>
        <dbReference type="ARBA" id="ARBA00023295"/>
    </source>
</evidence>
<dbReference type="AlphaFoldDB" id="A0A834AFM1"/>
<reference evidence="5 6" key="1">
    <citation type="journal article" date="2020" name="Nature">
        <title>Six reference-quality genomes reveal evolution of bat adaptations.</title>
        <authorList>
            <person name="Jebb D."/>
            <person name="Huang Z."/>
            <person name="Pippel M."/>
            <person name="Hughes G.M."/>
            <person name="Lavrichenko K."/>
            <person name="Devanna P."/>
            <person name="Winkler S."/>
            <person name="Jermiin L.S."/>
            <person name="Skirmuntt E.C."/>
            <person name="Katzourakis A."/>
            <person name="Burkitt-Gray L."/>
            <person name="Ray D.A."/>
            <person name="Sullivan K.A.M."/>
            <person name="Roscito J.G."/>
            <person name="Kirilenko B.M."/>
            <person name="Davalos L.M."/>
            <person name="Corthals A.P."/>
            <person name="Power M.L."/>
            <person name="Jones G."/>
            <person name="Ransome R.D."/>
            <person name="Dechmann D.K.N."/>
            <person name="Locatelli A.G."/>
            <person name="Puechmaille S.J."/>
            <person name="Fedrigo O."/>
            <person name="Jarvis E.D."/>
            <person name="Hiller M."/>
            <person name="Vernes S.C."/>
            <person name="Myers E.W."/>
            <person name="Teeling E.C."/>
        </authorList>
    </citation>
    <scope>NUCLEOTIDE SEQUENCE [LARGE SCALE GENOMIC DNA]</scope>
    <source>
        <strain evidence="5">Bat1K_MPI-CBG_1</strain>
    </source>
</reference>
<feature type="region of interest" description="Disordered" evidence="3">
    <location>
        <begin position="1"/>
        <end position="49"/>
    </location>
</feature>
<evidence type="ECO:0000256" key="1">
    <source>
        <dbReference type="ARBA" id="ARBA00022801"/>
    </source>
</evidence>
<organism evidence="5 6">
    <name type="scientific">Phyllostomus discolor</name>
    <name type="common">pale spear-nosed bat</name>
    <dbReference type="NCBI Taxonomy" id="89673"/>
    <lineage>
        <taxon>Eukaryota</taxon>
        <taxon>Metazoa</taxon>
        <taxon>Chordata</taxon>
        <taxon>Craniata</taxon>
        <taxon>Vertebrata</taxon>
        <taxon>Euteleostomi</taxon>
        <taxon>Mammalia</taxon>
        <taxon>Eutheria</taxon>
        <taxon>Laurasiatheria</taxon>
        <taxon>Chiroptera</taxon>
        <taxon>Yangochiroptera</taxon>
        <taxon>Phyllostomidae</taxon>
        <taxon>Phyllostominae</taxon>
        <taxon>Phyllostomus</taxon>
    </lineage>
</organism>
<feature type="domain" description="GH84" evidence="4">
    <location>
        <begin position="60"/>
        <end position="229"/>
    </location>
</feature>
<evidence type="ECO:0000259" key="4">
    <source>
        <dbReference type="PROSITE" id="PS52009"/>
    </source>
</evidence>
<proteinExistence type="predicted"/>
<dbReference type="InterPro" id="IPR051822">
    <property type="entry name" value="Glycosyl_Hydrolase_84"/>
</dbReference>
<dbReference type="PANTHER" id="PTHR13170">
    <property type="entry name" value="O-GLCNACASE"/>
    <property type="match status" value="1"/>
</dbReference>
<evidence type="ECO:0000313" key="5">
    <source>
        <dbReference type="EMBL" id="KAF6110432.1"/>
    </source>
</evidence>
<protein>
    <submittedName>
        <fullName evidence="5">O-GlcNAcase</fullName>
    </submittedName>
</protein>
<keyword evidence="1" id="KW-0378">Hydrolase</keyword>
<name>A0A834AFM1_9CHIR</name>
<comment type="caution">
    <text evidence="5">The sequence shown here is derived from an EMBL/GenBank/DDBJ whole genome shotgun (WGS) entry which is preliminary data.</text>
</comment>
<gene>
    <name evidence="5" type="ORF">HJG60_014217</name>
</gene>
<dbReference type="GO" id="GO:0009100">
    <property type="term" value="P:glycoprotein metabolic process"/>
    <property type="evidence" value="ECO:0007669"/>
    <property type="project" value="TreeGrafter"/>
</dbReference>
<dbReference type="GO" id="GO:0016231">
    <property type="term" value="F:beta-N-acetylglucosaminidase activity"/>
    <property type="evidence" value="ECO:0007669"/>
    <property type="project" value="TreeGrafter"/>
</dbReference>
<dbReference type="Proteomes" id="UP000664940">
    <property type="component" value="Unassembled WGS sequence"/>
</dbReference>
<dbReference type="Gene3D" id="3.20.20.80">
    <property type="entry name" value="Glycosidases"/>
    <property type="match status" value="1"/>
</dbReference>
<dbReference type="EMBL" id="JABVXQ010000005">
    <property type="protein sequence ID" value="KAF6110432.1"/>
    <property type="molecule type" value="Genomic_DNA"/>
</dbReference>
<dbReference type="InterPro" id="IPR011496">
    <property type="entry name" value="O-GlcNAcase_cat"/>
</dbReference>
<evidence type="ECO:0000256" key="3">
    <source>
        <dbReference type="SAM" id="MobiDB-lite"/>
    </source>
</evidence>
<dbReference type="PANTHER" id="PTHR13170:SF16">
    <property type="entry name" value="PROTEIN O-GLCNACASE"/>
    <property type="match status" value="1"/>
</dbReference>
<dbReference type="InterPro" id="IPR017853">
    <property type="entry name" value="GH"/>
</dbReference>
<sequence>MVQKESQAALEERENELNASPAASAGASLEPPATPAPGEDNPTGAGGAAVSGAAGGARRFLCGVVEGFYGRPWVMEQRKELFRRLQKWELNTYLYAPKDDYKHRMFWREMYSVEEAEQLMTLISAAREYEIEFIYAISPGLDITFSNPKEVSTLKRKLDQVSQFGCRSFALLFDDIDHNMCAADKEVFSSFAHAQVSITNEIYQYLGEPETFLFCPTGMVYNNFIFIYS</sequence>
<keyword evidence="2" id="KW-0326">Glycosidase</keyword>
<dbReference type="SUPFAM" id="SSF51445">
    <property type="entry name" value="(Trans)glycosidases"/>
    <property type="match status" value="1"/>
</dbReference>